<dbReference type="PANTHER" id="PTHR31690:SF4">
    <property type="entry name" value="FUCOSE MUTAROTASE"/>
    <property type="match status" value="1"/>
</dbReference>
<dbReference type="Proteomes" id="UP000001811">
    <property type="component" value="Chromosome 18"/>
</dbReference>
<dbReference type="PANTHER" id="PTHR31690">
    <property type="entry name" value="FUCOSE MUTAROTASE"/>
    <property type="match status" value="1"/>
</dbReference>
<dbReference type="AlphaFoldDB" id="A0A5F9DJA0"/>
<keyword evidence="1" id="KW-0413">Isomerase</keyword>
<dbReference type="EMBL" id="AAGW02076400">
    <property type="status" value="NOT_ANNOTATED_CDS"/>
    <property type="molecule type" value="Genomic_DNA"/>
</dbReference>
<reference evidence="5" key="3">
    <citation type="submission" date="2025-09" db="UniProtKB">
        <authorList>
            <consortium name="Ensembl"/>
        </authorList>
    </citation>
    <scope>IDENTIFICATION</scope>
    <source>
        <strain evidence="5">Thorbecke</strain>
    </source>
</reference>
<reference evidence="5" key="2">
    <citation type="submission" date="2025-08" db="UniProtKB">
        <authorList>
            <consortium name="Ensembl"/>
        </authorList>
    </citation>
    <scope>IDENTIFICATION</scope>
    <source>
        <strain evidence="5">Thorbecke</strain>
    </source>
</reference>
<dbReference type="Ensembl" id="ENSOCUT00000055368.1">
    <property type="protein sequence ID" value="ENSOCUP00000045692.1"/>
    <property type="gene ID" value="ENSOCUG00000000470.3"/>
</dbReference>
<dbReference type="SUPFAM" id="SSF102546">
    <property type="entry name" value="RbsD-like"/>
    <property type="match status" value="1"/>
</dbReference>
<reference evidence="5 6" key="1">
    <citation type="journal article" date="2011" name="Nature">
        <title>A high-resolution map of human evolutionary constraint using 29 mammals.</title>
        <authorList>
            <person name="Lindblad-Toh K."/>
            <person name="Garber M."/>
            <person name="Zuk O."/>
            <person name="Lin M.F."/>
            <person name="Parker B.J."/>
            <person name="Washietl S."/>
            <person name="Kheradpour P."/>
            <person name="Ernst J."/>
            <person name="Jordan G."/>
            <person name="Mauceli E."/>
            <person name="Ward L.D."/>
            <person name="Lowe C.B."/>
            <person name="Holloway A.K."/>
            <person name="Clamp M."/>
            <person name="Gnerre S."/>
            <person name="Alfoldi J."/>
            <person name="Beal K."/>
            <person name="Chang J."/>
            <person name="Clawson H."/>
            <person name="Cuff J."/>
            <person name="Di Palma F."/>
            <person name="Fitzgerald S."/>
            <person name="Flicek P."/>
            <person name="Guttman M."/>
            <person name="Hubisz M.J."/>
            <person name="Jaffe D.B."/>
            <person name="Jungreis I."/>
            <person name="Kent W.J."/>
            <person name="Kostka D."/>
            <person name="Lara M."/>
            <person name="Martins A.L."/>
            <person name="Massingham T."/>
            <person name="Moltke I."/>
            <person name="Raney B.J."/>
            <person name="Rasmussen M.D."/>
            <person name="Robinson J."/>
            <person name="Stark A."/>
            <person name="Vilella A.J."/>
            <person name="Wen J."/>
            <person name="Xie X."/>
            <person name="Zody M.C."/>
            <person name="Baldwin J."/>
            <person name="Bloom T."/>
            <person name="Chin C.W."/>
            <person name="Heiman D."/>
            <person name="Nicol R."/>
            <person name="Nusbaum C."/>
            <person name="Young S."/>
            <person name="Wilkinson J."/>
            <person name="Worley K.C."/>
            <person name="Kovar C.L."/>
            <person name="Muzny D.M."/>
            <person name="Gibbs R.A."/>
            <person name="Cree A."/>
            <person name="Dihn H.H."/>
            <person name="Fowler G."/>
            <person name="Jhangiani S."/>
            <person name="Joshi V."/>
            <person name="Lee S."/>
            <person name="Lewis L.R."/>
            <person name="Nazareth L.V."/>
            <person name="Okwuonu G."/>
            <person name="Santibanez J."/>
            <person name="Warren W.C."/>
            <person name="Mardis E.R."/>
            <person name="Weinstock G.M."/>
            <person name="Wilson R.K."/>
            <person name="Delehaunty K."/>
            <person name="Dooling D."/>
            <person name="Fronik C."/>
            <person name="Fulton L."/>
            <person name="Fulton B."/>
            <person name="Graves T."/>
            <person name="Minx P."/>
            <person name="Sodergren E."/>
            <person name="Birney E."/>
            <person name="Margulies E.H."/>
            <person name="Herrero J."/>
            <person name="Green E.D."/>
            <person name="Haussler D."/>
            <person name="Siepel A."/>
            <person name="Goldman N."/>
            <person name="Pollard K.S."/>
            <person name="Pedersen J.S."/>
            <person name="Lander E.S."/>
            <person name="Kellis M."/>
        </authorList>
    </citation>
    <scope>NUCLEOTIDE SEQUENCE [LARGE SCALE GENOMIC DNA]</scope>
    <source>
        <strain evidence="5 6">Thorbecke inbred</strain>
    </source>
</reference>
<feature type="region of interest" description="Disordered" evidence="4">
    <location>
        <begin position="1"/>
        <end position="100"/>
    </location>
</feature>
<dbReference type="InterPro" id="IPR023750">
    <property type="entry name" value="RbsD-like_sf"/>
</dbReference>
<dbReference type="GO" id="GO:0042806">
    <property type="term" value="F:fucose binding"/>
    <property type="evidence" value="ECO:0007669"/>
    <property type="project" value="TreeGrafter"/>
</dbReference>
<keyword evidence="6" id="KW-1185">Reference proteome</keyword>
<dbReference type="SMR" id="A0A5F9DJA0"/>
<comment type="catalytic activity">
    <reaction evidence="2">
        <text>alpha-L-fucose = beta-L-fucose</text>
        <dbReference type="Rhea" id="RHEA:25580"/>
        <dbReference type="ChEBI" id="CHEBI:42548"/>
        <dbReference type="ChEBI" id="CHEBI:42589"/>
        <dbReference type="EC" id="5.1.3.29"/>
    </reaction>
</comment>
<name>A0A5F9DJA0_RABIT</name>
<feature type="compositionally biased region" description="Basic and acidic residues" evidence="4">
    <location>
        <begin position="275"/>
        <end position="284"/>
    </location>
</feature>
<dbReference type="Bgee" id="ENSOCUG00000000470">
    <property type="expression patterns" value="Expressed in heart and 17 other cell types or tissues"/>
</dbReference>
<evidence type="ECO:0000256" key="1">
    <source>
        <dbReference type="ARBA" id="ARBA00023235"/>
    </source>
</evidence>
<dbReference type="GeneTree" id="ENSGT00390000001197"/>
<dbReference type="STRING" id="9986.ENSOCUP00000045692"/>
<evidence type="ECO:0000256" key="2">
    <source>
        <dbReference type="ARBA" id="ARBA00036324"/>
    </source>
</evidence>
<evidence type="ECO:0000256" key="3">
    <source>
        <dbReference type="ARBA" id="ARBA00038859"/>
    </source>
</evidence>
<proteinExistence type="predicted"/>
<feature type="region of interest" description="Disordered" evidence="4">
    <location>
        <begin position="270"/>
        <end position="327"/>
    </location>
</feature>
<dbReference type="Pfam" id="PF05025">
    <property type="entry name" value="RbsD_FucU"/>
    <property type="match status" value="1"/>
</dbReference>
<evidence type="ECO:0000313" key="6">
    <source>
        <dbReference type="Proteomes" id="UP000001811"/>
    </source>
</evidence>
<dbReference type="GO" id="GO:0006004">
    <property type="term" value="P:fucose metabolic process"/>
    <property type="evidence" value="ECO:0007669"/>
    <property type="project" value="TreeGrafter"/>
</dbReference>
<organism evidence="5 6">
    <name type="scientific">Oryctolagus cuniculus</name>
    <name type="common">Rabbit</name>
    <dbReference type="NCBI Taxonomy" id="9986"/>
    <lineage>
        <taxon>Eukaryota</taxon>
        <taxon>Metazoa</taxon>
        <taxon>Chordata</taxon>
        <taxon>Craniata</taxon>
        <taxon>Vertebrata</taxon>
        <taxon>Euteleostomi</taxon>
        <taxon>Mammalia</taxon>
        <taxon>Eutheria</taxon>
        <taxon>Euarchontoglires</taxon>
        <taxon>Glires</taxon>
        <taxon>Lagomorpha</taxon>
        <taxon>Leporidae</taxon>
        <taxon>Oryctolagus</taxon>
    </lineage>
</organism>
<dbReference type="EMBL" id="AAGW02076401">
    <property type="status" value="NOT_ANNOTATED_CDS"/>
    <property type="molecule type" value="Genomic_DNA"/>
</dbReference>
<dbReference type="InterPro" id="IPR007721">
    <property type="entry name" value="RbsD_FucU"/>
</dbReference>
<dbReference type="GO" id="GO:0036373">
    <property type="term" value="F:L-fucose mutarotase activity"/>
    <property type="evidence" value="ECO:0007669"/>
    <property type="project" value="UniProtKB-EC"/>
</dbReference>
<evidence type="ECO:0000313" key="5">
    <source>
        <dbReference type="Ensembl" id="ENSOCUP00000045692.1"/>
    </source>
</evidence>
<dbReference type="InParanoid" id="A0A5F9DJA0"/>
<dbReference type="EC" id="5.1.3.29" evidence="3"/>
<sequence length="327" mass="34971">CPALPSPQTLFRPKAQGLSPWLRRGQPHPGPRTPVQFPPSQSRSRGAPGVRGQHPEWAGEGGTPQQADTGRARVRSGAGEAWGLKGWGTEAPPSPTPGAGAWRGPRGLEALGARRGGPWPGSILPVRPRPALPEAPPPGAPAHFRPRHARHRLRPRHALPGWPRPWWRSRASRAAVPELLYALARMGHGDEIVLADVNFPTSSVCRSGPVEIRADGLRVPQLLEAVLQLLPLDTYVPSPAAVMELEPSDMERGLQTPVWQDYESILSRAGCTGDRPLRKPHSQEGRAGPGLAVLGLETPPDPKRIQDTPAAPGPQPRLPGAVGRGGL</sequence>
<evidence type="ECO:0000256" key="4">
    <source>
        <dbReference type="SAM" id="MobiDB-lite"/>
    </source>
</evidence>
<dbReference type="Gene3D" id="3.40.1650.10">
    <property type="entry name" value="RbsD-like domain"/>
    <property type="match status" value="1"/>
</dbReference>
<accession>A0A5F9DJA0</accession>
<dbReference type="InterPro" id="IPR050443">
    <property type="entry name" value="RbsD/FucU_mutarotase"/>
</dbReference>
<protein>
    <recommendedName>
        <fullName evidence="3">L-fucose mutarotase</fullName>
        <ecNumber evidence="3">5.1.3.29</ecNumber>
    </recommendedName>
</protein>